<evidence type="ECO:0000313" key="6">
    <source>
        <dbReference type="Proteomes" id="UP001278571"/>
    </source>
</evidence>
<name>A0ABU4KIW4_9ACTN</name>
<keyword evidence="6" id="KW-1185">Reference proteome</keyword>
<dbReference type="Pfam" id="PF00593">
    <property type="entry name" value="TonB_dep_Rec_b-barrel"/>
    <property type="match status" value="1"/>
</dbReference>
<accession>A0ABU4KIW4</accession>
<evidence type="ECO:0000256" key="2">
    <source>
        <dbReference type="ARBA" id="ARBA00023136"/>
    </source>
</evidence>
<feature type="non-terminal residue" evidence="5">
    <location>
        <position position="1"/>
    </location>
</feature>
<dbReference type="InterPro" id="IPR000531">
    <property type="entry name" value="Beta-barrel_TonB"/>
</dbReference>
<dbReference type="SUPFAM" id="SSF56935">
    <property type="entry name" value="Porins"/>
    <property type="match status" value="1"/>
</dbReference>
<evidence type="ECO:0000259" key="4">
    <source>
        <dbReference type="Pfam" id="PF00593"/>
    </source>
</evidence>
<proteinExistence type="predicted"/>
<dbReference type="EMBL" id="JAWJZF010000530">
    <property type="protein sequence ID" value="MDX2297676.1"/>
    <property type="molecule type" value="Genomic_DNA"/>
</dbReference>
<sequence length="119" mass="13585">QNQIPVNISHQFLLWGVGWEYKISNQIQWYGRVSSSYRPMIFKDLIPASVYERVDPAIKDESGYNAETGIRGNLGGWNWDINAFALRIKNRFGTLYQTDAVTNDVYTYRTNTGNSLATG</sequence>
<evidence type="ECO:0000313" key="5">
    <source>
        <dbReference type="EMBL" id="MDX2297676.1"/>
    </source>
</evidence>
<comment type="subcellular location">
    <subcellularLocation>
        <location evidence="1">Cell outer membrane</location>
    </subcellularLocation>
</comment>
<comment type="caution">
    <text evidence="5">The sequence shown here is derived from an EMBL/GenBank/DDBJ whole genome shotgun (WGS) entry which is preliminary data.</text>
</comment>
<keyword evidence="2" id="KW-0472">Membrane</keyword>
<dbReference type="Proteomes" id="UP001278571">
    <property type="component" value="Unassembled WGS sequence"/>
</dbReference>
<dbReference type="InterPro" id="IPR036942">
    <property type="entry name" value="Beta-barrel_TonB_sf"/>
</dbReference>
<evidence type="ECO:0000256" key="1">
    <source>
        <dbReference type="ARBA" id="ARBA00004442"/>
    </source>
</evidence>
<keyword evidence="3" id="KW-0998">Cell outer membrane</keyword>
<dbReference type="RefSeq" id="WP_319013819.1">
    <property type="nucleotide sequence ID" value="NZ_JAWJZF010000530.1"/>
</dbReference>
<feature type="domain" description="TonB-dependent receptor-like beta-barrel" evidence="4">
    <location>
        <begin position="11"/>
        <end position="114"/>
    </location>
</feature>
<dbReference type="Gene3D" id="2.40.170.20">
    <property type="entry name" value="TonB-dependent receptor, beta-barrel domain"/>
    <property type="match status" value="1"/>
</dbReference>
<organism evidence="5 6">
    <name type="scientific">Streptomyces roseolus</name>
    <dbReference type="NCBI Taxonomy" id="67358"/>
    <lineage>
        <taxon>Bacteria</taxon>
        <taxon>Bacillati</taxon>
        <taxon>Actinomycetota</taxon>
        <taxon>Actinomycetes</taxon>
        <taxon>Kitasatosporales</taxon>
        <taxon>Streptomycetaceae</taxon>
        <taxon>Streptomyces</taxon>
    </lineage>
</organism>
<reference evidence="5 6" key="1">
    <citation type="submission" date="2023-10" db="EMBL/GenBank/DDBJ databases">
        <authorList>
            <person name="Wang X.X."/>
        </authorList>
    </citation>
    <scope>NUCLEOTIDE SEQUENCE [LARGE SCALE GENOMIC DNA]</scope>
    <source>
        <strain evidence="5 6">NBRC 12816</strain>
    </source>
</reference>
<protein>
    <submittedName>
        <fullName evidence="5">TonB-dependent receptor</fullName>
    </submittedName>
</protein>
<gene>
    <name evidence="5" type="ORF">R2363_36545</name>
</gene>
<keyword evidence="5" id="KW-0675">Receptor</keyword>
<feature type="non-terminal residue" evidence="5">
    <location>
        <position position="119"/>
    </location>
</feature>
<evidence type="ECO:0000256" key="3">
    <source>
        <dbReference type="ARBA" id="ARBA00023237"/>
    </source>
</evidence>